<sequence length="256" mass="28769">MKFLSSLFTSERVSKRTQAFAEHFKYGVITSSPPPSGFATNPIPHPHRLSESAAKFNQSGQGVGRRRSRYPRYQLDRLKMKSEGDRYGIGGAIYFPAYNPDSFRQLLSATLSPHELAQLSETYAPPSPMKLTFSLNSDNRRLLSLPGSRQRDNFTSVRDRKRSTRNASYPALAQAGSPAPHIAKGRDQILAHYLVLRRYDEEAASACQRAHQPTGSFLMRSRRTMLTPGLHCRQRVRTLALELLLWIYAESTAVGA</sequence>
<evidence type="ECO:0000256" key="1">
    <source>
        <dbReference type="SAM" id="MobiDB-lite"/>
    </source>
</evidence>
<keyword evidence="3" id="KW-1185">Reference proteome</keyword>
<dbReference type="Proteomes" id="UP000714275">
    <property type="component" value="Unassembled WGS sequence"/>
</dbReference>
<protein>
    <submittedName>
        <fullName evidence="2">Uncharacterized protein</fullName>
    </submittedName>
</protein>
<dbReference type="OrthoDB" id="21151at2759"/>
<comment type="caution">
    <text evidence="2">The sequence shown here is derived from an EMBL/GenBank/DDBJ whole genome shotgun (WGS) entry which is preliminary data.</text>
</comment>
<evidence type="ECO:0000313" key="3">
    <source>
        <dbReference type="Proteomes" id="UP000714275"/>
    </source>
</evidence>
<accession>A0A9P6ZMI5</accession>
<dbReference type="EMBL" id="JABBWD010000054">
    <property type="protein sequence ID" value="KAG1772251.1"/>
    <property type="molecule type" value="Genomic_DNA"/>
</dbReference>
<organism evidence="2 3">
    <name type="scientific">Suillus placidus</name>
    <dbReference type="NCBI Taxonomy" id="48579"/>
    <lineage>
        <taxon>Eukaryota</taxon>
        <taxon>Fungi</taxon>
        <taxon>Dikarya</taxon>
        <taxon>Basidiomycota</taxon>
        <taxon>Agaricomycotina</taxon>
        <taxon>Agaricomycetes</taxon>
        <taxon>Agaricomycetidae</taxon>
        <taxon>Boletales</taxon>
        <taxon>Suillineae</taxon>
        <taxon>Suillaceae</taxon>
        <taxon>Suillus</taxon>
    </lineage>
</organism>
<dbReference type="AlphaFoldDB" id="A0A9P6ZMI5"/>
<name>A0A9P6ZMI5_9AGAM</name>
<feature type="region of interest" description="Disordered" evidence="1">
    <location>
        <begin position="149"/>
        <end position="168"/>
    </location>
</feature>
<reference evidence="2" key="1">
    <citation type="journal article" date="2020" name="New Phytol.">
        <title>Comparative genomics reveals dynamic genome evolution in host specialist ectomycorrhizal fungi.</title>
        <authorList>
            <person name="Lofgren L.A."/>
            <person name="Nguyen N.H."/>
            <person name="Vilgalys R."/>
            <person name="Ruytinx J."/>
            <person name="Liao H.L."/>
            <person name="Branco S."/>
            <person name="Kuo A."/>
            <person name="LaButti K."/>
            <person name="Lipzen A."/>
            <person name="Andreopoulos W."/>
            <person name="Pangilinan J."/>
            <person name="Riley R."/>
            <person name="Hundley H."/>
            <person name="Na H."/>
            <person name="Barry K."/>
            <person name="Grigoriev I.V."/>
            <person name="Stajich J.E."/>
            <person name="Kennedy P.G."/>
        </authorList>
    </citation>
    <scope>NUCLEOTIDE SEQUENCE</scope>
    <source>
        <strain evidence="2">DOB743</strain>
    </source>
</reference>
<evidence type="ECO:0000313" key="2">
    <source>
        <dbReference type="EMBL" id="KAG1772251.1"/>
    </source>
</evidence>
<proteinExistence type="predicted"/>
<gene>
    <name evidence="2" type="ORF">EV702DRAFT_1246740</name>
</gene>